<sequence length="129" mass="14716">MYDEEVNFLDNQDRGYRSNYPRQGGNQGWVREEGWKIEIVNGETIIQIGKMGRRIDMCHPTSVRSPRIRKYMEANNRSSWRIADKIGEHDSFRRLTQGTVSLDPVNLGGLKKISGASPSMSAISMKIID</sequence>
<dbReference type="Gramene" id="PGSC0003DMT400092313">
    <property type="protein sequence ID" value="PGSC0003DMT400092313"/>
    <property type="gene ID" value="PGSC0003DMG400041884"/>
</dbReference>
<evidence type="ECO:0000256" key="1">
    <source>
        <dbReference type="SAM" id="MobiDB-lite"/>
    </source>
</evidence>
<dbReference type="PaxDb" id="4113-PGSC0003DMT400092313"/>
<dbReference type="AlphaFoldDB" id="M1DPJ7"/>
<feature type="region of interest" description="Disordered" evidence="1">
    <location>
        <begin position="1"/>
        <end position="22"/>
    </location>
</feature>
<organism evidence="2 3">
    <name type="scientific">Solanum tuberosum</name>
    <name type="common">Potato</name>
    <dbReference type="NCBI Taxonomy" id="4113"/>
    <lineage>
        <taxon>Eukaryota</taxon>
        <taxon>Viridiplantae</taxon>
        <taxon>Streptophyta</taxon>
        <taxon>Embryophyta</taxon>
        <taxon>Tracheophyta</taxon>
        <taxon>Spermatophyta</taxon>
        <taxon>Magnoliopsida</taxon>
        <taxon>eudicotyledons</taxon>
        <taxon>Gunneridae</taxon>
        <taxon>Pentapetalae</taxon>
        <taxon>asterids</taxon>
        <taxon>lamiids</taxon>
        <taxon>Solanales</taxon>
        <taxon>Solanaceae</taxon>
        <taxon>Solanoideae</taxon>
        <taxon>Solaneae</taxon>
        <taxon>Solanum</taxon>
    </lineage>
</organism>
<reference evidence="2" key="2">
    <citation type="submission" date="2015-06" db="UniProtKB">
        <authorList>
            <consortium name="EnsemblPlants"/>
        </authorList>
    </citation>
    <scope>IDENTIFICATION</scope>
    <source>
        <strain evidence="2">DM1-3 516 R44</strain>
    </source>
</reference>
<protein>
    <submittedName>
        <fullName evidence="2">Uncharacterized protein</fullName>
    </submittedName>
</protein>
<dbReference type="Proteomes" id="UP000011115">
    <property type="component" value="Unassembled WGS sequence"/>
</dbReference>
<dbReference type="HOGENOM" id="CLU_1952643_0_0_1"/>
<reference evidence="3" key="1">
    <citation type="journal article" date="2011" name="Nature">
        <title>Genome sequence and analysis of the tuber crop potato.</title>
        <authorList>
            <consortium name="The Potato Genome Sequencing Consortium"/>
        </authorList>
    </citation>
    <scope>NUCLEOTIDE SEQUENCE [LARGE SCALE GENOMIC DNA]</scope>
    <source>
        <strain evidence="3">cv. DM1-3 516 R44</strain>
    </source>
</reference>
<keyword evidence="3" id="KW-1185">Reference proteome</keyword>
<dbReference type="InParanoid" id="M1DPJ7"/>
<dbReference type="EnsemblPlants" id="PGSC0003DMT400092313">
    <property type="protein sequence ID" value="PGSC0003DMT400092313"/>
    <property type="gene ID" value="PGSC0003DMG400041884"/>
</dbReference>
<name>M1DPJ7_SOLTU</name>
<evidence type="ECO:0000313" key="3">
    <source>
        <dbReference type="Proteomes" id="UP000011115"/>
    </source>
</evidence>
<proteinExistence type="predicted"/>
<accession>M1DPJ7</accession>
<evidence type="ECO:0000313" key="2">
    <source>
        <dbReference type="EnsemblPlants" id="PGSC0003DMT400092313"/>
    </source>
</evidence>